<evidence type="ECO:0000313" key="5">
    <source>
        <dbReference type="EMBL" id="NMY13171.1"/>
    </source>
</evidence>
<accession>A0A7Y1ACF9</accession>
<dbReference type="PANTHER" id="PTHR36153:SF1">
    <property type="entry name" value="TYPE VI SECRETION SYSTEM COMPONENT TSSM1"/>
    <property type="match status" value="1"/>
</dbReference>
<dbReference type="SUPFAM" id="SSF52540">
    <property type="entry name" value="P-loop containing nucleoside triphosphate hydrolases"/>
    <property type="match status" value="1"/>
</dbReference>
<dbReference type="InterPro" id="IPR017731">
    <property type="entry name" value="TssM1-like"/>
</dbReference>
<dbReference type="Pfam" id="PF14331">
    <property type="entry name" value="IcmF-related_N"/>
    <property type="match status" value="1"/>
</dbReference>
<keyword evidence="2" id="KW-1133">Transmembrane helix</keyword>
<dbReference type="InterPro" id="IPR053156">
    <property type="entry name" value="T6SS_TssM-like"/>
</dbReference>
<name>A0A7Y1ACF9_PSEVE</name>
<feature type="domain" description="IcmF-related" evidence="3">
    <location>
        <begin position="480"/>
        <end position="746"/>
    </location>
</feature>
<protein>
    <submittedName>
        <fullName evidence="5">Type VI secretion system membrane subunit TssM</fullName>
    </submittedName>
</protein>
<feature type="domain" description="Type VI secretion system component TssM1 N-terminal" evidence="4">
    <location>
        <begin position="173"/>
        <end position="429"/>
    </location>
</feature>
<dbReference type="InterPro" id="IPR025743">
    <property type="entry name" value="TssM1_N"/>
</dbReference>
<dbReference type="AlphaFoldDB" id="A0A7Y1ACF9"/>
<evidence type="ECO:0000313" key="6">
    <source>
        <dbReference type="Proteomes" id="UP000537729"/>
    </source>
</evidence>
<dbReference type="Proteomes" id="UP000537729">
    <property type="component" value="Unassembled WGS sequence"/>
</dbReference>
<organism evidence="5 6">
    <name type="scientific">Pseudomonas veronii</name>
    <dbReference type="NCBI Taxonomy" id="76761"/>
    <lineage>
        <taxon>Bacteria</taxon>
        <taxon>Pseudomonadati</taxon>
        <taxon>Pseudomonadota</taxon>
        <taxon>Gammaproteobacteria</taxon>
        <taxon>Pseudomonadales</taxon>
        <taxon>Pseudomonadaceae</taxon>
        <taxon>Pseudomonas</taxon>
    </lineage>
</organism>
<evidence type="ECO:0000259" key="4">
    <source>
        <dbReference type="Pfam" id="PF14331"/>
    </source>
</evidence>
<evidence type="ECO:0000256" key="2">
    <source>
        <dbReference type="SAM" id="Phobius"/>
    </source>
</evidence>
<reference evidence="5 6" key="1">
    <citation type="journal article" date="2020" name="Front. Microbiol.">
        <title>Genetic Organization of the aprX-lipA2 Operon Affects the Proteolytic Potential of Pseudomonas Species in Milk.</title>
        <authorList>
            <person name="Maier C."/>
            <person name="Huptas C."/>
            <person name="von Neubeck M."/>
            <person name="Scherer S."/>
            <person name="Wenning M."/>
            <person name="Lucking G."/>
        </authorList>
    </citation>
    <scope>NUCLEOTIDE SEQUENCE [LARGE SCALE GENOMIC DNA]</scope>
    <source>
        <strain evidence="5 6">DSM 16272</strain>
    </source>
</reference>
<evidence type="ECO:0000256" key="1">
    <source>
        <dbReference type="SAM" id="MobiDB-lite"/>
    </source>
</evidence>
<sequence>MINRLSAFFSNSRVLAVVGLLIVAGLLFLNAAMLKKVLLALLVLTLVALATAWLWRRIVAKKSAVALHQMVAGGEGDTPELRQRLEEALHAIKSSRLGRRSGSEALYELPWLMVIGNPAAGKSSAVLNSGLTFPFNDQKGSALQGIGGTRNCDWYFTTEGILLDTAGRYSVQDADRGEWLSFLSLLRKHRPRAPINGIIIAASVAELTGNSPEFAIDLAKKLRQRIQELTERLEVVAPVYVVFTKVDLINGFNDFFQSLEPQEREKVWGATFAFNSQSGPEAVSQFDQHFDELCDGLKEMSLAQMALNRGGVQAPGLLTLPLEFKGIKASLSTFLTALFEENPYQYRPVFRGFYFTSAVQEIASVCGMSNEIARRFGLSAAQQSNVPGEEQQLSRHSYFLLDLFRKVVFADRQLVRQYSSRSRTRKRSVAFLGTALLLGGSLAGWTWSYTNNQQLVSNVQADLRKAQDIQKDRIDLQSRLEALQVIQDRLGQLQKYRDDHPLMLGLGLYQGAALETKLRHEYFQGMRQVMLTPVAEQLESYLRQVSAKSAALKPAKSMAPVSTASVGVYQPPSPSNVQDAYNALKAYLMLGTAERVEPAHLSDQLTRFWRLWLEDNRGGMDREDMARRAERLMSFYIRQSNAPDWPVLDTKVTLTDDSRRTLSGVMQGLPARDRVYAELKARAATRYPSVTVAGLLGEGDKIFAGSYAISGAFSREAWEGYVKQAIRDASHKELTTTDWVLQSARADVDTCSSTTPQGKAASSSTPPIKTVA</sequence>
<feature type="transmembrane region" description="Helical" evidence="2">
    <location>
        <begin position="37"/>
        <end position="55"/>
    </location>
</feature>
<gene>
    <name evidence="5" type="primary">tssM</name>
    <name evidence="5" type="ORF">HBO38_32980</name>
</gene>
<feature type="region of interest" description="Disordered" evidence="1">
    <location>
        <begin position="750"/>
        <end position="772"/>
    </location>
</feature>
<evidence type="ECO:0000259" key="3">
    <source>
        <dbReference type="Pfam" id="PF06761"/>
    </source>
</evidence>
<keyword evidence="2" id="KW-0472">Membrane</keyword>
<dbReference type="EMBL" id="JAAQWG010000082">
    <property type="protein sequence ID" value="NMY13171.1"/>
    <property type="molecule type" value="Genomic_DNA"/>
</dbReference>
<dbReference type="PANTHER" id="PTHR36153">
    <property type="entry name" value="INNER MEMBRANE PROTEIN-RELATED"/>
    <property type="match status" value="1"/>
</dbReference>
<feature type="transmembrane region" description="Helical" evidence="2">
    <location>
        <begin position="429"/>
        <end position="447"/>
    </location>
</feature>
<proteinExistence type="predicted"/>
<dbReference type="NCBIfam" id="TIGR03348">
    <property type="entry name" value="VI_IcmF"/>
    <property type="match status" value="1"/>
</dbReference>
<dbReference type="InterPro" id="IPR027417">
    <property type="entry name" value="P-loop_NTPase"/>
</dbReference>
<keyword evidence="2" id="KW-0812">Transmembrane</keyword>
<dbReference type="Pfam" id="PF06761">
    <property type="entry name" value="IcmF-related"/>
    <property type="match status" value="1"/>
</dbReference>
<feature type="transmembrane region" description="Helical" evidence="2">
    <location>
        <begin position="12"/>
        <end position="31"/>
    </location>
</feature>
<comment type="caution">
    <text evidence="5">The sequence shown here is derived from an EMBL/GenBank/DDBJ whole genome shotgun (WGS) entry which is preliminary data.</text>
</comment>
<dbReference type="RefSeq" id="WP_169886347.1">
    <property type="nucleotide sequence ID" value="NZ_JAAQWG010000082.1"/>
</dbReference>
<dbReference type="InterPro" id="IPR009612">
    <property type="entry name" value="IcmF-rel"/>
</dbReference>